<feature type="transmembrane region" description="Helical" evidence="9">
    <location>
        <begin position="127"/>
        <end position="148"/>
    </location>
</feature>
<dbReference type="Pfam" id="PF04290">
    <property type="entry name" value="DctQ"/>
    <property type="match status" value="1"/>
</dbReference>
<dbReference type="InterPro" id="IPR055348">
    <property type="entry name" value="DctQ"/>
</dbReference>
<feature type="transmembrane region" description="Helical" evidence="9">
    <location>
        <begin position="56"/>
        <end position="76"/>
    </location>
</feature>
<evidence type="ECO:0000256" key="2">
    <source>
        <dbReference type="ARBA" id="ARBA00022448"/>
    </source>
</evidence>
<keyword evidence="2 9" id="KW-0813">Transport</keyword>
<gene>
    <name evidence="11" type="ORF">EZI54_14485</name>
</gene>
<evidence type="ECO:0000256" key="3">
    <source>
        <dbReference type="ARBA" id="ARBA00022475"/>
    </source>
</evidence>
<sequence length="246" mass="27287">MKSAIYYNVYCIYRKRKWSETMAESRGASDGPEQGKGKKKGPFQMIDTGLNVIEQGILIVGILVMAIAAIVGVFARNLGHSLSFVDELAQLLVVIVTFVGVGHGVRNARHIRVSALHDLLPPLGQKILLTFVSFFSCALLALLAVYSIDYIQNLHKSGRVMPSMQFPLWIPYLIVPIGLFVGSVQFFLAGVRNLISDGAWLSWHHRDEYEEELAVEGGLSKEEQDYYEQQVAEAEKKQAGGEKTDG</sequence>
<evidence type="ECO:0000256" key="5">
    <source>
        <dbReference type="ARBA" id="ARBA00022692"/>
    </source>
</evidence>
<name>A0ABY1ZK95_9GAMM</name>
<feature type="transmembrane region" description="Helical" evidence="9">
    <location>
        <begin position="88"/>
        <end position="106"/>
    </location>
</feature>
<comment type="subunit">
    <text evidence="9">The complex comprises the extracytoplasmic solute receptor protein and the two transmembrane proteins.</text>
</comment>
<reference evidence="11 12" key="1">
    <citation type="submission" date="2019-02" db="EMBL/GenBank/DDBJ databases">
        <title>Marinobacter halodurans sp. nov., a marine bacterium isolated from sea tidal flat.</title>
        <authorList>
            <person name="Yoo Y."/>
            <person name="Lee D.W."/>
            <person name="Kim B.S."/>
            <person name="Kim J.-J."/>
        </authorList>
    </citation>
    <scope>NUCLEOTIDE SEQUENCE [LARGE SCALE GENOMIC DNA]</scope>
    <source>
        <strain evidence="11 12">YJ-S3-2</strain>
    </source>
</reference>
<comment type="similarity">
    <text evidence="8 9">Belongs to the TRAP transporter small permease family.</text>
</comment>
<dbReference type="Proteomes" id="UP000313645">
    <property type="component" value="Unassembled WGS sequence"/>
</dbReference>
<proteinExistence type="inferred from homology"/>
<comment type="subcellular location">
    <subcellularLocation>
        <location evidence="1 9">Cell inner membrane</location>
        <topology evidence="1 9">Multi-pass membrane protein</topology>
    </subcellularLocation>
</comment>
<evidence type="ECO:0000256" key="8">
    <source>
        <dbReference type="ARBA" id="ARBA00038436"/>
    </source>
</evidence>
<keyword evidence="12" id="KW-1185">Reference proteome</keyword>
<comment type="function">
    <text evidence="9">Part of the tripartite ATP-independent periplasmic (TRAP) transport system.</text>
</comment>
<dbReference type="PANTHER" id="PTHR35011:SF2">
    <property type="entry name" value="2,3-DIKETO-L-GULONATE TRAP TRANSPORTER SMALL PERMEASE PROTEIN YIAM"/>
    <property type="match status" value="1"/>
</dbReference>
<keyword evidence="6 9" id="KW-1133">Transmembrane helix</keyword>
<evidence type="ECO:0000256" key="7">
    <source>
        <dbReference type="ARBA" id="ARBA00023136"/>
    </source>
</evidence>
<keyword evidence="3" id="KW-1003">Cell membrane</keyword>
<dbReference type="InterPro" id="IPR007387">
    <property type="entry name" value="TRAP_DctQ"/>
</dbReference>
<keyword evidence="7 9" id="KW-0472">Membrane</keyword>
<dbReference type="PANTHER" id="PTHR35011">
    <property type="entry name" value="2,3-DIKETO-L-GULONATE TRAP TRANSPORTER SMALL PERMEASE PROTEIN YIAM"/>
    <property type="match status" value="1"/>
</dbReference>
<feature type="transmembrane region" description="Helical" evidence="9">
    <location>
        <begin position="168"/>
        <end position="191"/>
    </location>
</feature>
<evidence type="ECO:0000256" key="9">
    <source>
        <dbReference type="RuleBase" id="RU369079"/>
    </source>
</evidence>
<evidence type="ECO:0000256" key="4">
    <source>
        <dbReference type="ARBA" id="ARBA00022519"/>
    </source>
</evidence>
<organism evidence="11 12">
    <name type="scientific">Marinobacter halodurans</name>
    <dbReference type="NCBI Taxonomy" id="2528979"/>
    <lineage>
        <taxon>Bacteria</taxon>
        <taxon>Pseudomonadati</taxon>
        <taxon>Pseudomonadota</taxon>
        <taxon>Gammaproteobacteria</taxon>
        <taxon>Pseudomonadales</taxon>
        <taxon>Marinobacteraceae</taxon>
        <taxon>Marinobacter</taxon>
    </lineage>
</organism>
<evidence type="ECO:0000313" key="12">
    <source>
        <dbReference type="Proteomes" id="UP000313645"/>
    </source>
</evidence>
<keyword evidence="5 9" id="KW-0812">Transmembrane</keyword>
<protein>
    <recommendedName>
        <fullName evidence="9">TRAP transporter small permease protein</fullName>
    </recommendedName>
</protein>
<feature type="domain" description="Tripartite ATP-independent periplasmic transporters DctQ component" evidence="10">
    <location>
        <begin position="65"/>
        <end position="187"/>
    </location>
</feature>
<evidence type="ECO:0000256" key="1">
    <source>
        <dbReference type="ARBA" id="ARBA00004429"/>
    </source>
</evidence>
<keyword evidence="4 9" id="KW-0997">Cell inner membrane</keyword>
<evidence type="ECO:0000259" key="10">
    <source>
        <dbReference type="Pfam" id="PF04290"/>
    </source>
</evidence>
<comment type="caution">
    <text evidence="11">The sequence shown here is derived from an EMBL/GenBank/DDBJ whole genome shotgun (WGS) entry which is preliminary data.</text>
</comment>
<evidence type="ECO:0000256" key="6">
    <source>
        <dbReference type="ARBA" id="ARBA00022989"/>
    </source>
</evidence>
<evidence type="ECO:0000313" key="11">
    <source>
        <dbReference type="EMBL" id="TBW54317.1"/>
    </source>
</evidence>
<dbReference type="RefSeq" id="WP_131482600.1">
    <property type="nucleotide sequence ID" value="NZ_SJDL01000023.1"/>
</dbReference>
<dbReference type="EMBL" id="SJDL01000023">
    <property type="protein sequence ID" value="TBW54317.1"/>
    <property type="molecule type" value="Genomic_DNA"/>
</dbReference>
<accession>A0ABY1ZK95</accession>